<evidence type="ECO:0000256" key="3">
    <source>
        <dbReference type="ARBA" id="ARBA00008737"/>
    </source>
</evidence>
<dbReference type="InterPro" id="IPR013798">
    <property type="entry name" value="Indole-3-glycerol_P_synth_dom"/>
</dbReference>
<comment type="caution">
    <text evidence="11">The sequence shown here is derived from an EMBL/GenBank/DDBJ whole genome shotgun (WGS) entry which is preliminary data.</text>
</comment>
<dbReference type="PROSITE" id="PS00614">
    <property type="entry name" value="IGPS"/>
    <property type="match status" value="1"/>
</dbReference>
<dbReference type="CDD" id="cd00331">
    <property type="entry name" value="IGPS"/>
    <property type="match status" value="1"/>
</dbReference>
<evidence type="ECO:0000313" key="11">
    <source>
        <dbReference type="EMBL" id="PTL40614.1"/>
    </source>
</evidence>
<sequence length="257" mass="28551">MLNTITARKKEEIPAIKIPGERLVTTSKKSLYRSLKQSMWPLGIIAEVKKASPSRGILTENFQPVETALQYEDIHAAGISVLTDKDFFQGKADYLTKIKQEVNVPVLRKDFIIDEVQVRESEKIGADAVLLIAAILEGAQLKELYSQAVELGMEVLVEVHNEKEIEKVFSHVTPELIGINNRDLNTFETDLKTTSRLKPYLPENTLLVSESGVHTKADADYLRDAGAEGLLVGEGFMKSANKKQFLESLFGGAYDAD</sequence>
<feature type="domain" description="Indole-3-glycerol phosphate synthase" evidence="10">
    <location>
        <begin position="3"/>
        <end position="249"/>
    </location>
</feature>
<dbReference type="InterPro" id="IPR011060">
    <property type="entry name" value="RibuloseP-bd_barrel"/>
</dbReference>
<evidence type="ECO:0000256" key="7">
    <source>
        <dbReference type="ARBA" id="ARBA00023141"/>
    </source>
</evidence>
<dbReference type="SUPFAM" id="SSF51366">
    <property type="entry name" value="Ribulose-phoshate binding barrel"/>
    <property type="match status" value="1"/>
</dbReference>
<dbReference type="OrthoDB" id="9804217at2"/>
<dbReference type="Proteomes" id="UP000240509">
    <property type="component" value="Unassembled WGS sequence"/>
</dbReference>
<comment type="similarity">
    <text evidence="3 9">Belongs to the TrpC family.</text>
</comment>
<dbReference type="RefSeq" id="WP_107583248.1">
    <property type="nucleotide sequence ID" value="NZ_PZJJ01000001.1"/>
</dbReference>
<keyword evidence="5 9" id="KW-0210">Decarboxylase</keyword>
<evidence type="ECO:0000259" key="10">
    <source>
        <dbReference type="Pfam" id="PF00218"/>
    </source>
</evidence>
<dbReference type="InterPro" id="IPR013785">
    <property type="entry name" value="Aldolase_TIM"/>
</dbReference>
<evidence type="ECO:0000313" key="12">
    <source>
        <dbReference type="Proteomes" id="UP000240509"/>
    </source>
</evidence>
<keyword evidence="4 9" id="KW-0028">Amino-acid biosynthesis</keyword>
<dbReference type="GO" id="GO:0000162">
    <property type="term" value="P:L-tryptophan biosynthetic process"/>
    <property type="evidence" value="ECO:0007669"/>
    <property type="project" value="UniProtKB-UniRule"/>
</dbReference>
<dbReference type="GO" id="GO:0004425">
    <property type="term" value="F:indole-3-glycerol-phosphate synthase activity"/>
    <property type="evidence" value="ECO:0007669"/>
    <property type="project" value="UniProtKB-UniRule"/>
</dbReference>
<dbReference type="PANTHER" id="PTHR22854">
    <property type="entry name" value="TRYPTOPHAN BIOSYNTHESIS PROTEIN"/>
    <property type="match status" value="1"/>
</dbReference>
<evidence type="ECO:0000256" key="8">
    <source>
        <dbReference type="ARBA" id="ARBA00023239"/>
    </source>
</evidence>
<dbReference type="EC" id="4.1.1.48" evidence="9"/>
<dbReference type="PANTHER" id="PTHR22854:SF2">
    <property type="entry name" value="INDOLE-3-GLYCEROL-PHOSPHATE SYNTHASE"/>
    <property type="match status" value="1"/>
</dbReference>
<comment type="catalytic activity">
    <reaction evidence="1 9">
        <text>1-(2-carboxyphenylamino)-1-deoxy-D-ribulose 5-phosphate + H(+) = (1S,2R)-1-C-(indol-3-yl)glycerol 3-phosphate + CO2 + H2O</text>
        <dbReference type="Rhea" id="RHEA:23476"/>
        <dbReference type="ChEBI" id="CHEBI:15377"/>
        <dbReference type="ChEBI" id="CHEBI:15378"/>
        <dbReference type="ChEBI" id="CHEBI:16526"/>
        <dbReference type="ChEBI" id="CHEBI:58613"/>
        <dbReference type="ChEBI" id="CHEBI:58866"/>
        <dbReference type="EC" id="4.1.1.48"/>
    </reaction>
</comment>
<dbReference type="GO" id="GO:0004640">
    <property type="term" value="F:phosphoribosylanthranilate isomerase activity"/>
    <property type="evidence" value="ECO:0007669"/>
    <property type="project" value="TreeGrafter"/>
</dbReference>
<proteinExistence type="inferred from homology"/>
<comment type="pathway">
    <text evidence="2 9">Amino-acid biosynthesis; L-tryptophan biosynthesis; L-tryptophan from chorismate: step 4/5.</text>
</comment>
<accession>A0A2T4UB40</accession>
<evidence type="ECO:0000256" key="1">
    <source>
        <dbReference type="ARBA" id="ARBA00001633"/>
    </source>
</evidence>
<keyword evidence="12" id="KW-1185">Reference proteome</keyword>
<name>A0A2T4UB40_9BACI</name>
<keyword evidence="7 9" id="KW-0057">Aromatic amino acid biosynthesis</keyword>
<keyword evidence="6 9" id="KW-0822">Tryptophan biosynthesis</keyword>
<evidence type="ECO:0000256" key="5">
    <source>
        <dbReference type="ARBA" id="ARBA00022793"/>
    </source>
</evidence>
<organism evidence="11 12">
    <name type="scientific">Alkalicoccus saliphilus</name>
    <dbReference type="NCBI Taxonomy" id="200989"/>
    <lineage>
        <taxon>Bacteria</taxon>
        <taxon>Bacillati</taxon>
        <taxon>Bacillota</taxon>
        <taxon>Bacilli</taxon>
        <taxon>Bacillales</taxon>
        <taxon>Bacillaceae</taxon>
        <taxon>Alkalicoccus</taxon>
    </lineage>
</organism>
<evidence type="ECO:0000256" key="4">
    <source>
        <dbReference type="ARBA" id="ARBA00022605"/>
    </source>
</evidence>
<dbReference type="AlphaFoldDB" id="A0A2T4UB40"/>
<evidence type="ECO:0000256" key="6">
    <source>
        <dbReference type="ARBA" id="ARBA00022822"/>
    </source>
</evidence>
<reference evidence="11 12" key="1">
    <citation type="submission" date="2018-03" db="EMBL/GenBank/DDBJ databases">
        <title>Alkalicoccus saliphilus sp. nov., isolated from a mineral pool.</title>
        <authorList>
            <person name="Zhao B."/>
        </authorList>
    </citation>
    <scope>NUCLEOTIDE SEQUENCE [LARGE SCALE GENOMIC DNA]</scope>
    <source>
        <strain evidence="11 12">6AG</strain>
    </source>
</reference>
<dbReference type="HAMAP" id="MF_00134_B">
    <property type="entry name" value="IGPS_B"/>
    <property type="match status" value="1"/>
</dbReference>
<gene>
    <name evidence="9" type="primary">trpC</name>
    <name evidence="11" type="ORF">C6Y45_00185</name>
</gene>
<dbReference type="InterPro" id="IPR045186">
    <property type="entry name" value="Indole-3-glycerol_P_synth"/>
</dbReference>
<keyword evidence="8 9" id="KW-0456">Lyase</keyword>
<dbReference type="NCBIfam" id="NF001377">
    <property type="entry name" value="PRK00278.2-4"/>
    <property type="match status" value="1"/>
</dbReference>
<evidence type="ECO:0000256" key="2">
    <source>
        <dbReference type="ARBA" id="ARBA00004696"/>
    </source>
</evidence>
<dbReference type="InterPro" id="IPR001468">
    <property type="entry name" value="Indole-3-GlycerolPSynthase_CS"/>
</dbReference>
<dbReference type="FunFam" id="3.20.20.70:FF:000024">
    <property type="entry name" value="Indole-3-glycerol phosphate synthase"/>
    <property type="match status" value="1"/>
</dbReference>
<dbReference type="EMBL" id="PZJJ01000001">
    <property type="protein sequence ID" value="PTL40614.1"/>
    <property type="molecule type" value="Genomic_DNA"/>
</dbReference>
<dbReference type="HAMAP" id="MF_00134_A">
    <property type="entry name" value="IGPS_A"/>
    <property type="match status" value="1"/>
</dbReference>
<protein>
    <recommendedName>
        <fullName evidence="9">Indole-3-glycerol phosphate synthase</fullName>
        <shortName evidence="9">IGPS</shortName>
        <ecNumber evidence="9">4.1.1.48</ecNumber>
    </recommendedName>
</protein>
<evidence type="ECO:0000256" key="9">
    <source>
        <dbReference type="HAMAP-Rule" id="MF_00134"/>
    </source>
</evidence>
<dbReference type="Pfam" id="PF00218">
    <property type="entry name" value="IGPS"/>
    <property type="match status" value="1"/>
</dbReference>
<dbReference type="UniPathway" id="UPA00035">
    <property type="reaction ID" value="UER00043"/>
</dbReference>
<dbReference type="Gene3D" id="3.20.20.70">
    <property type="entry name" value="Aldolase class I"/>
    <property type="match status" value="1"/>
</dbReference>